<organism evidence="10 11">
    <name type="scientific">Ectobacillus ponti</name>
    <dbReference type="NCBI Taxonomy" id="2961894"/>
    <lineage>
        <taxon>Bacteria</taxon>
        <taxon>Bacillati</taxon>
        <taxon>Bacillota</taxon>
        <taxon>Bacilli</taxon>
        <taxon>Bacillales</taxon>
        <taxon>Bacillaceae</taxon>
        <taxon>Ectobacillus</taxon>
    </lineage>
</organism>
<dbReference type="PANTHER" id="PTHR10724">
    <property type="entry name" value="30S RIBOSOMAL PROTEIN S1"/>
    <property type="match status" value="1"/>
</dbReference>
<dbReference type="Proteomes" id="UP001156102">
    <property type="component" value="Unassembled WGS sequence"/>
</dbReference>
<dbReference type="GO" id="GO:0003735">
    <property type="term" value="F:structural constituent of ribosome"/>
    <property type="evidence" value="ECO:0007669"/>
    <property type="project" value="TreeGrafter"/>
</dbReference>
<dbReference type="CDD" id="cd05688">
    <property type="entry name" value="S1_RPS1_repeat_ec3"/>
    <property type="match status" value="1"/>
</dbReference>
<dbReference type="FunFam" id="2.40.50.140:FF:000166">
    <property type="entry name" value="30S ribosomal protein S1"/>
    <property type="match status" value="1"/>
</dbReference>
<feature type="domain" description="S1 motif" evidence="9">
    <location>
        <begin position="274"/>
        <end position="343"/>
    </location>
</feature>
<dbReference type="InterPro" id="IPR050437">
    <property type="entry name" value="Ribos_protein_bS1-like"/>
</dbReference>
<keyword evidence="5" id="KW-0687">Ribonucleoprotein</keyword>
<evidence type="ECO:0000259" key="9">
    <source>
        <dbReference type="PROSITE" id="PS50126"/>
    </source>
</evidence>
<dbReference type="InterPro" id="IPR035104">
    <property type="entry name" value="Ribosomal_protein_S1-like"/>
</dbReference>
<evidence type="ECO:0000313" key="10">
    <source>
        <dbReference type="EMBL" id="MCP8968739.1"/>
    </source>
</evidence>
<dbReference type="FunFam" id="2.40.50.140:FF:000114">
    <property type="entry name" value="30S ribosomal protein S1"/>
    <property type="match status" value="1"/>
</dbReference>
<feature type="region of interest" description="Disordered" evidence="8">
    <location>
        <begin position="342"/>
        <end position="366"/>
    </location>
</feature>
<dbReference type="AlphaFoldDB" id="A0AA42BQR7"/>
<evidence type="ECO:0000256" key="8">
    <source>
        <dbReference type="SAM" id="MobiDB-lite"/>
    </source>
</evidence>
<evidence type="ECO:0000256" key="4">
    <source>
        <dbReference type="ARBA" id="ARBA00022980"/>
    </source>
</evidence>
<feature type="domain" description="S1 motif" evidence="9">
    <location>
        <begin position="189"/>
        <end position="257"/>
    </location>
</feature>
<dbReference type="GO" id="GO:0003729">
    <property type="term" value="F:mRNA binding"/>
    <property type="evidence" value="ECO:0007669"/>
    <property type="project" value="TreeGrafter"/>
</dbReference>
<dbReference type="InterPro" id="IPR003029">
    <property type="entry name" value="S1_domain"/>
</dbReference>
<dbReference type="NCBIfam" id="NF005208">
    <property type="entry name" value="PRK06676.1"/>
    <property type="match status" value="1"/>
</dbReference>
<dbReference type="EMBL" id="JANCLT010000004">
    <property type="protein sequence ID" value="MCP8968739.1"/>
    <property type="molecule type" value="Genomic_DNA"/>
</dbReference>
<dbReference type="RefSeq" id="WP_254758655.1">
    <property type="nucleotide sequence ID" value="NZ_JANCLT010000004.1"/>
</dbReference>
<evidence type="ECO:0000313" key="11">
    <source>
        <dbReference type="Proteomes" id="UP001156102"/>
    </source>
</evidence>
<dbReference type="PROSITE" id="PS50126">
    <property type="entry name" value="S1"/>
    <property type="match status" value="4"/>
</dbReference>
<accession>A0AA42BQR7</accession>
<name>A0AA42BQR7_9BACI</name>
<dbReference type="Pfam" id="PF00575">
    <property type="entry name" value="S1"/>
    <property type="match status" value="4"/>
</dbReference>
<keyword evidence="11" id="KW-1185">Reference proteome</keyword>
<dbReference type="SUPFAM" id="SSF50249">
    <property type="entry name" value="Nucleic acid-binding proteins"/>
    <property type="match status" value="4"/>
</dbReference>
<sequence length="384" mass="41832">MVEKMNEEVVDTKALQVGDIVTAVVTKVEDKQVLVNAGFKSDGVIPISELANVHIEKASDVVQEGQTLELKVIKLEDDDLVLSKRAVDAEKAWESLQAKFQSGETFDVTVRDIVNGGLVVDLGVRGFIPASLVETHFVEDFTDYKGTTLAVKIVELEREKNRVILSHKAVVEENLELKKKDAINSLKAGEVLEGTVQRLTDFGAFVNVGGVDGLVHISQIAHERVEKPSDVLKEGQQVKVKVLSVDPATQRISLSIKAAQPGPWETVAGKVKAGDVLDGTVKRLVAFGAFVEVLPGVEGLVHVSQISNRHVKNPSEVLTVGQHVQVKVLEVNVKDKRISLSMKDGSGEAEEATKEDYSKYQSTSESSTFQLGDIIGEQLKKLRK</sequence>
<dbReference type="FunFam" id="2.40.50.140:FF:000051">
    <property type="entry name" value="RNA-binding transcriptional accessory protein"/>
    <property type="match status" value="1"/>
</dbReference>
<dbReference type="GO" id="GO:1990904">
    <property type="term" value="C:ribonucleoprotein complex"/>
    <property type="evidence" value="ECO:0007669"/>
    <property type="project" value="UniProtKB-KW"/>
</dbReference>
<gene>
    <name evidence="10" type="primary">rpsA</name>
    <name evidence="10" type="ORF">NK662_09330</name>
</gene>
<feature type="domain" description="S1 motif" evidence="9">
    <location>
        <begin position="18"/>
        <end position="85"/>
    </location>
</feature>
<evidence type="ECO:0000256" key="5">
    <source>
        <dbReference type="ARBA" id="ARBA00023274"/>
    </source>
</evidence>
<dbReference type="GO" id="GO:0005737">
    <property type="term" value="C:cytoplasm"/>
    <property type="evidence" value="ECO:0007669"/>
    <property type="project" value="UniProtKB-ARBA"/>
</dbReference>
<comment type="similarity">
    <text evidence="1">Belongs to the bacterial ribosomal protein bS1 family.</text>
</comment>
<dbReference type="CDD" id="cd04465">
    <property type="entry name" value="S1_RPS1_repeat_ec2_hs2"/>
    <property type="match status" value="1"/>
</dbReference>
<feature type="domain" description="S1 motif" evidence="9">
    <location>
        <begin position="103"/>
        <end position="168"/>
    </location>
</feature>
<dbReference type="GO" id="GO:0006412">
    <property type="term" value="P:translation"/>
    <property type="evidence" value="ECO:0007669"/>
    <property type="project" value="TreeGrafter"/>
</dbReference>
<dbReference type="InterPro" id="IPR012340">
    <property type="entry name" value="NA-bd_OB-fold"/>
</dbReference>
<dbReference type="PRINTS" id="PR00681">
    <property type="entry name" value="RIBOSOMALS1"/>
</dbReference>
<evidence type="ECO:0000256" key="1">
    <source>
        <dbReference type="ARBA" id="ARBA00006767"/>
    </source>
</evidence>
<keyword evidence="3" id="KW-0694">RNA-binding</keyword>
<reference evidence="10" key="1">
    <citation type="submission" date="2022-07" db="EMBL/GenBank/DDBJ databases">
        <authorList>
            <person name="Li W.-J."/>
            <person name="Deng Q.-Q."/>
        </authorList>
    </citation>
    <scope>NUCLEOTIDE SEQUENCE</scope>
    <source>
        <strain evidence="10">SYSU M60031</strain>
    </source>
</reference>
<evidence type="ECO:0000256" key="6">
    <source>
        <dbReference type="ARBA" id="ARBA00068807"/>
    </source>
</evidence>
<protein>
    <recommendedName>
        <fullName evidence="6">Small ribosomal subunit protein bS1 homolog</fullName>
    </recommendedName>
    <alternativeName>
        <fullName evidence="7">30S ribosomal protein S1 homolog</fullName>
    </alternativeName>
</protein>
<proteinExistence type="inferred from homology"/>
<comment type="caution">
    <text evidence="10">The sequence shown here is derived from an EMBL/GenBank/DDBJ whole genome shotgun (WGS) entry which is preliminary data.</text>
</comment>
<dbReference type="Gene3D" id="2.40.50.140">
    <property type="entry name" value="Nucleic acid-binding proteins"/>
    <property type="match status" value="4"/>
</dbReference>
<dbReference type="GO" id="GO:0005840">
    <property type="term" value="C:ribosome"/>
    <property type="evidence" value="ECO:0007669"/>
    <property type="project" value="UniProtKB-KW"/>
</dbReference>
<dbReference type="CDD" id="cd05687">
    <property type="entry name" value="S1_RPS1_repeat_ec1_hs1"/>
    <property type="match status" value="1"/>
</dbReference>
<evidence type="ECO:0000256" key="3">
    <source>
        <dbReference type="ARBA" id="ARBA00022884"/>
    </source>
</evidence>
<keyword evidence="4 10" id="KW-0689">Ribosomal protein</keyword>
<dbReference type="PANTHER" id="PTHR10724:SF7">
    <property type="entry name" value="SMALL RIBOSOMAL SUBUNIT PROTEIN BS1C"/>
    <property type="match status" value="1"/>
</dbReference>
<evidence type="ECO:0000256" key="7">
    <source>
        <dbReference type="ARBA" id="ARBA00076795"/>
    </source>
</evidence>
<evidence type="ECO:0000256" key="2">
    <source>
        <dbReference type="ARBA" id="ARBA00022737"/>
    </source>
</evidence>
<keyword evidence="2" id="KW-0677">Repeat</keyword>
<dbReference type="SMART" id="SM00316">
    <property type="entry name" value="S1"/>
    <property type="match status" value="4"/>
</dbReference>